<feature type="domain" description="Glycosyl transferase family 1" evidence="1">
    <location>
        <begin position="185"/>
        <end position="344"/>
    </location>
</feature>
<dbReference type="Gene3D" id="3.40.50.2000">
    <property type="entry name" value="Glycogen Phosphorylase B"/>
    <property type="match status" value="2"/>
</dbReference>
<proteinExistence type="predicted"/>
<name>A0A849SJX0_UNCEI</name>
<dbReference type="EMBL" id="JABFRW010000085">
    <property type="protein sequence ID" value="NOT33973.1"/>
    <property type="molecule type" value="Genomic_DNA"/>
</dbReference>
<dbReference type="GO" id="GO:0016757">
    <property type="term" value="F:glycosyltransferase activity"/>
    <property type="evidence" value="ECO:0007669"/>
    <property type="project" value="InterPro"/>
</dbReference>
<dbReference type="CDD" id="cd03801">
    <property type="entry name" value="GT4_PimA-like"/>
    <property type="match status" value="1"/>
</dbReference>
<reference evidence="3 4" key="1">
    <citation type="submission" date="2020-04" db="EMBL/GenBank/DDBJ databases">
        <title>Metagenomic profiling of ammonia- and methane-oxidizing microorganisms in a Dutch drinking water treatment plant.</title>
        <authorList>
            <person name="Poghosyan L."/>
            <person name="Leucker S."/>
        </authorList>
    </citation>
    <scope>NUCLEOTIDE SEQUENCE [LARGE SCALE GENOMIC DNA]</scope>
    <source>
        <strain evidence="3">S-RSF-IL-03</strain>
    </source>
</reference>
<dbReference type="InterPro" id="IPR001296">
    <property type="entry name" value="Glyco_trans_1"/>
</dbReference>
<protein>
    <submittedName>
        <fullName evidence="3">Glycosyltransferase family 4 protein</fullName>
    </submittedName>
</protein>
<dbReference type="Pfam" id="PF00534">
    <property type="entry name" value="Glycos_transf_1"/>
    <property type="match status" value="1"/>
</dbReference>
<accession>A0A849SJX0</accession>
<dbReference type="Proteomes" id="UP000580839">
    <property type="component" value="Unassembled WGS sequence"/>
</dbReference>
<evidence type="ECO:0000259" key="2">
    <source>
        <dbReference type="Pfam" id="PF13439"/>
    </source>
</evidence>
<dbReference type="SUPFAM" id="SSF53756">
    <property type="entry name" value="UDP-Glycosyltransferase/glycogen phosphorylase"/>
    <property type="match status" value="1"/>
</dbReference>
<organism evidence="3 4">
    <name type="scientific">Eiseniibacteriota bacterium</name>
    <dbReference type="NCBI Taxonomy" id="2212470"/>
    <lineage>
        <taxon>Bacteria</taxon>
        <taxon>Candidatus Eiseniibacteriota</taxon>
    </lineage>
</organism>
<feature type="domain" description="Glycosyltransferase subfamily 4-like N-terminal" evidence="2">
    <location>
        <begin position="26"/>
        <end position="172"/>
    </location>
</feature>
<dbReference type="PANTHER" id="PTHR12526">
    <property type="entry name" value="GLYCOSYLTRANSFERASE"/>
    <property type="match status" value="1"/>
</dbReference>
<evidence type="ECO:0000313" key="3">
    <source>
        <dbReference type="EMBL" id="NOT33973.1"/>
    </source>
</evidence>
<evidence type="ECO:0000259" key="1">
    <source>
        <dbReference type="Pfam" id="PF00534"/>
    </source>
</evidence>
<dbReference type="Pfam" id="PF13439">
    <property type="entry name" value="Glyco_transf_4"/>
    <property type="match status" value="1"/>
</dbReference>
<dbReference type="InterPro" id="IPR028098">
    <property type="entry name" value="Glyco_trans_4-like_N"/>
</dbReference>
<evidence type="ECO:0000313" key="4">
    <source>
        <dbReference type="Proteomes" id="UP000580839"/>
    </source>
</evidence>
<sequence>MVVGTRAIVTRALRVLHLDGGRTLRGGQRQVARLVEGLASRGVENHVLSACAELRERLATSAIRLEAWRPRGDLDLVAAWRCARASVAPADLIHAHDARSHGIALLARALGARVPVVVSRRTDAAIGRGWASRLKYRGPVARWLAVSEAVAAKLRAAGVDADRIAVVASGIEHRPAGGAAVARATLGVAPDARVIGTVAALTPEKGHEVLLEAAVRVCRREPRARFVWIGEGPERARLVARRDALGLAAHVMFAGAHRDARALMPGFDLLVAPSRIEGLGTAVLEAMADGVPVVASAVGGLRELIRNRETGRSVPVGDPAALADVILQAFAEPSETRQMSELARVEAARYDVSTMVEATWREYERVIRRV</sequence>
<keyword evidence="3" id="KW-0808">Transferase</keyword>
<gene>
    <name evidence="3" type="ORF">HOP12_07360</name>
</gene>
<comment type="caution">
    <text evidence="3">The sequence shown here is derived from an EMBL/GenBank/DDBJ whole genome shotgun (WGS) entry which is preliminary data.</text>
</comment>
<dbReference type="AlphaFoldDB" id="A0A849SJX0"/>